<evidence type="ECO:0000256" key="4">
    <source>
        <dbReference type="PIRSR" id="PIRSR000005-1"/>
    </source>
</evidence>
<evidence type="ECO:0000313" key="8">
    <source>
        <dbReference type="EMBL" id="TCS34776.1"/>
    </source>
</evidence>
<keyword evidence="6" id="KW-0732">Signal</keyword>
<dbReference type="Gene3D" id="1.10.760.10">
    <property type="entry name" value="Cytochrome c-like domain"/>
    <property type="match status" value="2"/>
</dbReference>
<feature type="binding site" description="axial binding residue" evidence="5">
    <location>
        <position position="195"/>
    </location>
    <ligand>
        <name>heme c</name>
        <dbReference type="ChEBI" id="CHEBI:61717"/>
        <label>2</label>
    </ligand>
    <ligandPart>
        <name>Fe</name>
        <dbReference type="ChEBI" id="CHEBI:18248"/>
    </ligandPart>
</feature>
<feature type="binding site" description="axial binding residue" evidence="5">
    <location>
        <position position="91"/>
    </location>
    <ligand>
        <name>heme c</name>
        <dbReference type="ChEBI" id="CHEBI:61717"/>
        <label>1</label>
    </ligand>
    <ligandPart>
        <name>Fe</name>
        <dbReference type="ChEBI" id="CHEBI:18248"/>
    </ligandPart>
</feature>
<accession>A0A4R3HTT2</accession>
<dbReference type="GO" id="GO:0020037">
    <property type="term" value="F:heme binding"/>
    <property type="evidence" value="ECO:0007669"/>
    <property type="project" value="InterPro"/>
</dbReference>
<dbReference type="AlphaFoldDB" id="A0A4R3HTT2"/>
<dbReference type="PANTHER" id="PTHR33751:SF11">
    <property type="entry name" value="BLL4483 PROTEIN"/>
    <property type="match status" value="1"/>
</dbReference>
<gene>
    <name evidence="8" type="ORF">EDC30_112109</name>
</gene>
<feature type="binding site" description="covalent" evidence="4">
    <location>
        <position position="47"/>
    </location>
    <ligand>
        <name>heme c</name>
        <dbReference type="ChEBI" id="CHEBI:61717"/>
        <label>1</label>
    </ligand>
</feature>
<keyword evidence="3 5" id="KW-0408">Iron</keyword>
<dbReference type="RefSeq" id="WP_132259885.1">
    <property type="nucleotide sequence ID" value="NZ_SLZQ01000012.1"/>
</dbReference>
<dbReference type="PIRSF" id="PIRSF000005">
    <property type="entry name" value="Cytochrome_c4"/>
    <property type="match status" value="1"/>
</dbReference>
<feature type="chain" id="PRO_5020237320" evidence="6">
    <location>
        <begin position="33"/>
        <end position="242"/>
    </location>
</feature>
<dbReference type="InterPro" id="IPR009056">
    <property type="entry name" value="Cyt_c-like_dom"/>
</dbReference>
<feature type="signal peptide" evidence="6">
    <location>
        <begin position="1"/>
        <end position="32"/>
    </location>
</feature>
<evidence type="ECO:0000256" key="5">
    <source>
        <dbReference type="PIRSR" id="PIRSR000005-2"/>
    </source>
</evidence>
<evidence type="ECO:0000256" key="2">
    <source>
        <dbReference type="ARBA" id="ARBA00022723"/>
    </source>
</evidence>
<feature type="binding site" description="covalent" evidence="4">
    <location>
        <position position="50"/>
    </location>
    <ligand>
        <name>heme c</name>
        <dbReference type="ChEBI" id="CHEBI:61717"/>
        <label>1</label>
    </ligand>
</feature>
<keyword evidence="9" id="KW-1185">Reference proteome</keyword>
<dbReference type="InterPro" id="IPR050597">
    <property type="entry name" value="Cytochrome_c_Oxidase_Subunit"/>
</dbReference>
<dbReference type="InterPro" id="IPR036909">
    <property type="entry name" value="Cyt_c-like_dom_sf"/>
</dbReference>
<proteinExistence type="predicted"/>
<comment type="caution">
    <text evidence="8">The sequence shown here is derived from an EMBL/GenBank/DDBJ whole genome shotgun (WGS) entry which is preliminary data.</text>
</comment>
<feature type="domain" description="Cytochrome c" evidence="7">
    <location>
        <begin position="128"/>
        <end position="218"/>
    </location>
</feature>
<dbReference type="InterPro" id="IPR024167">
    <property type="entry name" value="Cytochrome_c4-like"/>
</dbReference>
<evidence type="ECO:0000313" key="9">
    <source>
        <dbReference type="Proteomes" id="UP000295382"/>
    </source>
</evidence>
<dbReference type="SUPFAM" id="SSF46626">
    <property type="entry name" value="Cytochrome c"/>
    <property type="match status" value="2"/>
</dbReference>
<dbReference type="PROSITE" id="PS51007">
    <property type="entry name" value="CYTC"/>
    <property type="match status" value="1"/>
</dbReference>
<evidence type="ECO:0000259" key="7">
    <source>
        <dbReference type="PROSITE" id="PS51007"/>
    </source>
</evidence>
<dbReference type="Proteomes" id="UP000295382">
    <property type="component" value="Unassembled WGS sequence"/>
</dbReference>
<keyword evidence="2 5" id="KW-0479">Metal-binding</keyword>
<feature type="binding site" description="covalent" evidence="4">
    <location>
        <position position="149"/>
    </location>
    <ligand>
        <name>heme c</name>
        <dbReference type="ChEBI" id="CHEBI:61717"/>
        <label>2</label>
    </ligand>
</feature>
<sequence length="242" mass="25865">MSKSHTLKLISSSIRTCLLCLTLSFAHSGALAQQTVPDTIAQRAIACAACHGKEGRATNEGYFPRIAGKPAGYLYNQLVNFREGRRSYPAMTYMVAHLSDTYLKEMAEHFANLHPPYPPPQPANLPASTLERGKALVFSGDQSRNIPACIACHGEKLTGLLPSVPSLVGLPRDYLNAQFGAWKSGSRKAAAPDCMAQISKQLSVDEISAVSAWLAAQPVPENMAAAPAHSVKLPIPCGSVPQ</sequence>
<reference evidence="8 9" key="1">
    <citation type="submission" date="2019-03" db="EMBL/GenBank/DDBJ databases">
        <title>Genomic Encyclopedia of Type Strains, Phase IV (KMG-IV): sequencing the most valuable type-strain genomes for metagenomic binning, comparative biology and taxonomic classification.</title>
        <authorList>
            <person name="Goeker M."/>
        </authorList>
    </citation>
    <scope>NUCLEOTIDE SEQUENCE [LARGE SCALE GENOMIC DNA]</scope>
    <source>
        <strain evidence="8 9">DSM 7445</strain>
    </source>
</reference>
<evidence type="ECO:0000256" key="6">
    <source>
        <dbReference type="SAM" id="SignalP"/>
    </source>
</evidence>
<feature type="binding site" description="axial binding residue" evidence="5">
    <location>
        <position position="153"/>
    </location>
    <ligand>
        <name>heme c</name>
        <dbReference type="ChEBI" id="CHEBI:61717"/>
        <label>2</label>
    </ligand>
    <ligandPart>
        <name>Fe</name>
        <dbReference type="ChEBI" id="CHEBI:18248"/>
    </ligandPart>
</feature>
<feature type="binding site" description="covalent" evidence="4">
    <location>
        <position position="152"/>
    </location>
    <ligand>
        <name>heme c</name>
        <dbReference type="ChEBI" id="CHEBI:61717"/>
        <label>2</label>
    </ligand>
</feature>
<comment type="PTM">
    <text evidence="4">Binds 2 heme c groups covalently per subunit.</text>
</comment>
<evidence type="ECO:0000256" key="3">
    <source>
        <dbReference type="ARBA" id="ARBA00023004"/>
    </source>
</evidence>
<evidence type="ECO:0000256" key="1">
    <source>
        <dbReference type="ARBA" id="ARBA00022617"/>
    </source>
</evidence>
<protein>
    <submittedName>
        <fullName evidence="8">Cytochrome c553</fullName>
    </submittedName>
</protein>
<dbReference type="GO" id="GO:0005506">
    <property type="term" value="F:iron ion binding"/>
    <property type="evidence" value="ECO:0007669"/>
    <property type="project" value="InterPro"/>
</dbReference>
<name>A0A4R3HTT2_PAULE</name>
<dbReference type="GO" id="GO:0009055">
    <property type="term" value="F:electron transfer activity"/>
    <property type="evidence" value="ECO:0007669"/>
    <property type="project" value="InterPro"/>
</dbReference>
<dbReference type="EMBL" id="SLZQ01000012">
    <property type="protein sequence ID" value="TCS34776.1"/>
    <property type="molecule type" value="Genomic_DNA"/>
</dbReference>
<dbReference type="GO" id="GO:0042597">
    <property type="term" value="C:periplasmic space"/>
    <property type="evidence" value="ECO:0007669"/>
    <property type="project" value="InterPro"/>
</dbReference>
<organism evidence="8 9">
    <name type="scientific">Paucimonas lemoignei</name>
    <name type="common">Pseudomonas lemoignei</name>
    <dbReference type="NCBI Taxonomy" id="29443"/>
    <lineage>
        <taxon>Bacteria</taxon>
        <taxon>Pseudomonadati</taxon>
        <taxon>Pseudomonadota</taxon>
        <taxon>Betaproteobacteria</taxon>
        <taxon>Burkholderiales</taxon>
        <taxon>Burkholderiaceae</taxon>
        <taxon>Paucimonas</taxon>
    </lineage>
</organism>
<dbReference type="PANTHER" id="PTHR33751">
    <property type="entry name" value="CBB3-TYPE CYTOCHROME C OXIDASE SUBUNIT FIXP"/>
    <property type="match status" value="1"/>
</dbReference>
<feature type="binding site" description="axial binding residue" evidence="5">
    <location>
        <position position="51"/>
    </location>
    <ligand>
        <name>heme c</name>
        <dbReference type="ChEBI" id="CHEBI:61717"/>
        <label>1</label>
    </ligand>
    <ligandPart>
        <name>Fe</name>
        <dbReference type="ChEBI" id="CHEBI:18248"/>
    </ligandPart>
</feature>
<keyword evidence="1 4" id="KW-0349">Heme</keyword>
<dbReference type="OrthoDB" id="9773456at2"/>